<proteinExistence type="predicted"/>
<comment type="caution">
    <text evidence="1">The sequence shown here is derived from an EMBL/GenBank/DDBJ whole genome shotgun (WGS) entry which is preliminary data.</text>
</comment>
<organism evidence="1 2">
    <name type="scientific">Pistacia atlantica</name>
    <dbReference type="NCBI Taxonomy" id="434234"/>
    <lineage>
        <taxon>Eukaryota</taxon>
        <taxon>Viridiplantae</taxon>
        <taxon>Streptophyta</taxon>
        <taxon>Embryophyta</taxon>
        <taxon>Tracheophyta</taxon>
        <taxon>Spermatophyta</taxon>
        <taxon>Magnoliopsida</taxon>
        <taxon>eudicotyledons</taxon>
        <taxon>Gunneridae</taxon>
        <taxon>Pentapetalae</taxon>
        <taxon>rosids</taxon>
        <taxon>malvids</taxon>
        <taxon>Sapindales</taxon>
        <taxon>Anacardiaceae</taxon>
        <taxon>Pistacia</taxon>
    </lineage>
</organism>
<reference evidence="2" key="1">
    <citation type="journal article" date="2023" name="G3 (Bethesda)">
        <title>Genome assembly and association tests identify interacting loci associated with vigor, precocity, and sex in interspecific pistachio rootstocks.</title>
        <authorList>
            <person name="Palmer W."/>
            <person name="Jacygrad E."/>
            <person name="Sagayaradj S."/>
            <person name="Cavanaugh K."/>
            <person name="Han R."/>
            <person name="Bertier L."/>
            <person name="Beede B."/>
            <person name="Kafkas S."/>
            <person name="Golino D."/>
            <person name="Preece J."/>
            <person name="Michelmore R."/>
        </authorList>
    </citation>
    <scope>NUCLEOTIDE SEQUENCE [LARGE SCALE GENOMIC DNA]</scope>
</reference>
<sequence>MSHFLVVLMGCNYLGCGFFLVMATNICCSIEMEPKTLSQDQLHQAREVAADVVQKMKEEEASSVFIKVQEGVEEEEKNEEKLQKEEQFNIANDKKIQVIERPCQCSLNNIAESPDQINLEEPLSAPF</sequence>
<dbReference type="EMBL" id="CM047910">
    <property type="protein sequence ID" value="KAJ0075657.1"/>
    <property type="molecule type" value="Genomic_DNA"/>
</dbReference>
<evidence type="ECO:0000313" key="1">
    <source>
        <dbReference type="EMBL" id="KAJ0075657.1"/>
    </source>
</evidence>
<keyword evidence="2" id="KW-1185">Reference proteome</keyword>
<evidence type="ECO:0000313" key="2">
    <source>
        <dbReference type="Proteomes" id="UP001164250"/>
    </source>
</evidence>
<dbReference type="Proteomes" id="UP001164250">
    <property type="component" value="Chromosome 15"/>
</dbReference>
<name>A0ACC0ZSC4_9ROSI</name>
<protein>
    <submittedName>
        <fullName evidence="1">Uncharacterized protein</fullName>
    </submittedName>
</protein>
<gene>
    <name evidence="1" type="ORF">Patl1_34012</name>
</gene>
<accession>A0ACC0ZSC4</accession>